<proteinExistence type="predicted"/>
<comment type="caution">
    <text evidence="2">The sequence shown here is derived from an EMBL/GenBank/DDBJ whole genome shotgun (WGS) entry which is preliminary data.</text>
</comment>
<keyword evidence="3" id="KW-1185">Reference proteome</keyword>
<dbReference type="Proteomes" id="UP001396334">
    <property type="component" value="Unassembled WGS sequence"/>
</dbReference>
<dbReference type="EMBL" id="JBBPBN010000040">
    <property type="protein sequence ID" value="KAK8999133.1"/>
    <property type="molecule type" value="Genomic_DNA"/>
</dbReference>
<name>A0ABR2QEL9_9ROSI</name>
<gene>
    <name evidence="2" type="ORF">V6N11_070310</name>
</gene>
<evidence type="ECO:0000256" key="1">
    <source>
        <dbReference type="SAM" id="MobiDB-lite"/>
    </source>
</evidence>
<evidence type="ECO:0000313" key="2">
    <source>
        <dbReference type="EMBL" id="KAK8999133.1"/>
    </source>
</evidence>
<feature type="compositionally biased region" description="Basic and acidic residues" evidence="1">
    <location>
        <begin position="27"/>
        <end position="43"/>
    </location>
</feature>
<organism evidence="2 3">
    <name type="scientific">Hibiscus sabdariffa</name>
    <name type="common">roselle</name>
    <dbReference type="NCBI Taxonomy" id="183260"/>
    <lineage>
        <taxon>Eukaryota</taxon>
        <taxon>Viridiplantae</taxon>
        <taxon>Streptophyta</taxon>
        <taxon>Embryophyta</taxon>
        <taxon>Tracheophyta</taxon>
        <taxon>Spermatophyta</taxon>
        <taxon>Magnoliopsida</taxon>
        <taxon>eudicotyledons</taxon>
        <taxon>Gunneridae</taxon>
        <taxon>Pentapetalae</taxon>
        <taxon>rosids</taxon>
        <taxon>malvids</taxon>
        <taxon>Malvales</taxon>
        <taxon>Malvaceae</taxon>
        <taxon>Malvoideae</taxon>
        <taxon>Hibiscus</taxon>
    </lineage>
</organism>
<feature type="region of interest" description="Disordered" evidence="1">
    <location>
        <begin position="19"/>
        <end position="45"/>
    </location>
</feature>
<evidence type="ECO:0000313" key="3">
    <source>
        <dbReference type="Proteomes" id="UP001396334"/>
    </source>
</evidence>
<protein>
    <submittedName>
        <fullName evidence="2">Uncharacterized protein</fullName>
    </submittedName>
</protein>
<reference evidence="2 3" key="1">
    <citation type="journal article" date="2024" name="G3 (Bethesda)">
        <title>Genome assembly of Hibiscus sabdariffa L. provides insights into metabolisms of medicinal natural products.</title>
        <authorList>
            <person name="Kim T."/>
        </authorList>
    </citation>
    <scope>NUCLEOTIDE SEQUENCE [LARGE SCALE GENOMIC DNA]</scope>
    <source>
        <strain evidence="2">TK-2024</strain>
        <tissue evidence="2">Old leaves</tissue>
    </source>
</reference>
<sequence>MATGRRHLEVELYNSMVEKEGTEDEEEAKKAYQAAREHSDHTAQKAIGDKVSSALIDRVMISVDLRLKQTSTSILLL</sequence>
<accession>A0ABR2QEL9</accession>